<proteinExistence type="predicted"/>
<comment type="caution">
    <text evidence="2">The sequence shown here is derived from an EMBL/GenBank/DDBJ whole genome shotgun (WGS) entry which is preliminary data.</text>
</comment>
<organism evidence="2 3">
    <name type="scientific">Candidatus Enterousia excrementavium</name>
    <dbReference type="NCBI Taxonomy" id="2840789"/>
    <lineage>
        <taxon>Bacteria</taxon>
        <taxon>Pseudomonadati</taxon>
        <taxon>Pseudomonadota</taxon>
        <taxon>Alphaproteobacteria</taxon>
        <taxon>Candidatus Enterousia</taxon>
    </lineage>
</organism>
<dbReference type="AlphaFoldDB" id="A0A940IC93"/>
<feature type="chain" id="PRO_5037428737" description="Outer membrane protein" evidence="1">
    <location>
        <begin position="23"/>
        <end position="401"/>
    </location>
</feature>
<keyword evidence="1" id="KW-0732">Signal</keyword>
<dbReference type="Proteomes" id="UP000721442">
    <property type="component" value="Unassembled WGS sequence"/>
</dbReference>
<evidence type="ECO:0000313" key="3">
    <source>
        <dbReference type="Proteomes" id="UP000721442"/>
    </source>
</evidence>
<accession>A0A940IC93</accession>
<sequence>MKKQLSWLGMFAVLIGVTPAVAATNSGTRAASSADLTGAPAVRERTQVNYEKYTTRTSTRTYDEADAKNIYYTQPANRSDLYKQYSGGTSTANVRTTRAETYRTELKRKYYLAHPFFQPTKGNFGSVTDLSYNMNSYDLALTYLEAGTDPSVTWNMGQFSIKEDFSYGITDRLAVLAMARFDVSNYEFDWSLPQTPDDSMDDSGLNLLGLGVQWRFADTEKWIATASAYYQYQQDISNNVVLDLKAGYKVSSTTIYGLARGWYLNFDGSSYGNGVTGKMADGKDATFFLAYNTDADNTFYVEGGLGAFSVLDEDWTLNLEAILGYYDWHNQASLKAAIGWQPNDWFALNLYGKMALWDSANGKDLSFWQTDAVDGVFRKMGTANLDNYSEASVGLQAIFMF</sequence>
<gene>
    <name evidence="2" type="ORF">IAC77_01885</name>
</gene>
<name>A0A940IC93_9PROT</name>
<evidence type="ECO:0008006" key="4">
    <source>
        <dbReference type="Google" id="ProtNLM"/>
    </source>
</evidence>
<feature type="signal peptide" evidence="1">
    <location>
        <begin position="1"/>
        <end position="22"/>
    </location>
</feature>
<protein>
    <recommendedName>
        <fullName evidence="4">Outer membrane protein</fullName>
    </recommendedName>
</protein>
<reference evidence="2" key="1">
    <citation type="submission" date="2020-10" db="EMBL/GenBank/DDBJ databases">
        <authorList>
            <person name="Gilroy R."/>
        </authorList>
    </citation>
    <scope>NUCLEOTIDE SEQUENCE</scope>
    <source>
        <strain evidence="2">B1-16210</strain>
    </source>
</reference>
<evidence type="ECO:0000313" key="2">
    <source>
        <dbReference type="EMBL" id="MBO8407193.1"/>
    </source>
</evidence>
<reference evidence="2" key="2">
    <citation type="journal article" date="2021" name="PeerJ">
        <title>Extensive microbial diversity within the chicken gut microbiome revealed by metagenomics and culture.</title>
        <authorList>
            <person name="Gilroy R."/>
            <person name="Ravi A."/>
            <person name="Getino M."/>
            <person name="Pursley I."/>
            <person name="Horton D.L."/>
            <person name="Alikhan N.F."/>
            <person name="Baker D."/>
            <person name="Gharbi K."/>
            <person name="Hall N."/>
            <person name="Watson M."/>
            <person name="Adriaenssens E.M."/>
            <person name="Foster-Nyarko E."/>
            <person name="Jarju S."/>
            <person name="Secka A."/>
            <person name="Antonio M."/>
            <person name="Oren A."/>
            <person name="Chaudhuri R.R."/>
            <person name="La Ragione R."/>
            <person name="Hildebrand F."/>
            <person name="Pallen M.J."/>
        </authorList>
    </citation>
    <scope>NUCLEOTIDE SEQUENCE</scope>
    <source>
        <strain evidence="2">B1-16210</strain>
    </source>
</reference>
<dbReference type="EMBL" id="JADINE010000026">
    <property type="protein sequence ID" value="MBO8407193.1"/>
    <property type="molecule type" value="Genomic_DNA"/>
</dbReference>
<evidence type="ECO:0000256" key="1">
    <source>
        <dbReference type="SAM" id="SignalP"/>
    </source>
</evidence>